<dbReference type="Proteomes" id="UP000176241">
    <property type="component" value="Unassembled WGS sequence"/>
</dbReference>
<dbReference type="InterPro" id="IPR052913">
    <property type="entry name" value="Glycopeptide_resist_protein"/>
</dbReference>
<protein>
    <recommendedName>
        <fullName evidence="3">G5 domain-containing protein</fullName>
    </recommendedName>
</protein>
<evidence type="ECO:0000313" key="2">
    <source>
        <dbReference type="Proteomes" id="UP000176241"/>
    </source>
</evidence>
<dbReference type="AlphaFoldDB" id="A0A1G1XUR4"/>
<gene>
    <name evidence="1" type="ORF">A2731_00665</name>
</gene>
<dbReference type="Pfam" id="PF04294">
    <property type="entry name" value="VanW"/>
    <property type="match status" value="1"/>
</dbReference>
<sequence length="222" mass="25008">MNGILIAPNEEFSLLEALGSVDGEHGYKQELVIKGDRTIPEYGGGLCQIGTTTFRAALRSGLPITQRRNHSYRVVYYEPAGMDATIYNPSPDMRFVNDTGYYILFTTRIEGDDLIFEFYGTKDGREVKIDPDPPAIYNVTSSGEPRYIETDELAPGVKKKVESSHKGADTYFKYTVTYPNGEVKEQDFYSHYVAWPEVWLIGRQPTTTPEVITDDNQNSPPL</sequence>
<proteinExistence type="predicted"/>
<evidence type="ECO:0008006" key="3">
    <source>
        <dbReference type="Google" id="ProtNLM"/>
    </source>
</evidence>
<reference evidence="1 2" key="1">
    <citation type="journal article" date="2016" name="Nat. Commun.">
        <title>Thousands of microbial genomes shed light on interconnected biogeochemical processes in an aquifer system.</title>
        <authorList>
            <person name="Anantharaman K."/>
            <person name="Brown C.T."/>
            <person name="Hug L.A."/>
            <person name="Sharon I."/>
            <person name="Castelle C.J."/>
            <person name="Probst A.J."/>
            <person name="Thomas B.C."/>
            <person name="Singh A."/>
            <person name="Wilkins M.J."/>
            <person name="Karaoz U."/>
            <person name="Brodie E.L."/>
            <person name="Williams K.H."/>
            <person name="Hubbard S.S."/>
            <person name="Banfield J.F."/>
        </authorList>
    </citation>
    <scope>NUCLEOTIDE SEQUENCE [LARGE SCALE GENOMIC DNA]</scope>
</reference>
<dbReference type="STRING" id="1797533.A2731_00665"/>
<dbReference type="PANTHER" id="PTHR35788">
    <property type="entry name" value="EXPORTED PROTEIN-RELATED"/>
    <property type="match status" value="1"/>
</dbReference>
<name>A0A1G1XUR4_9BACT</name>
<organism evidence="1 2">
    <name type="scientific">Candidatus Buchananbacteria bacterium RIFCSPHIGHO2_01_FULL_39_8</name>
    <dbReference type="NCBI Taxonomy" id="1797533"/>
    <lineage>
        <taxon>Bacteria</taxon>
        <taxon>Candidatus Buchananiibacteriota</taxon>
    </lineage>
</organism>
<dbReference type="EMBL" id="MHIC01000049">
    <property type="protein sequence ID" value="OGY43356.1"/>
    <property type="molecule type" value="Genomic_DNA"/>
</dbReference>
<dbReference type="InterPro" id="IPR007391">
    <property type="entry name" value="Vancomycin_resist_VanW"/>
</dbReference>
<accession>A0A1G1XUR4</accession>
<comment type="caution">
    <text evidence="1">The sequence shown here is derived from an EMBL/GenBank/DDBJ whole genome shotgun (WGS) entry which is preliminary data.</text>
</comment>
<dbReference type="PANTHER" id="PTHR35788:SF1">
    <property type="entry name" value="EXPORTED PROTEIN"/>
    <property type="match status" value="1"/>
</dbReference>
<evidence type="ECO:0000313" key="1">
    <source>
        <dbReference type="EMBL" id="OGY43356.1"/>
    </source>
</evidence>